<dbReference type="EMBL" id="CP013067">
    <property type="protein sequence ID" value="ALP40706.1"/>
    <property type="molecule type" value="Genomic_DNA"/>
</dbReference>
<accession>A0A0S2SGB0</accession>
<dbReference type="AlphaFoldDB" id="A0A0S2SGB0"/>
<dbReference type="InterPro" id="IPR036388">
    <property type="entry name" value="WH-like_DNA-bd_sf"/>
</dbReference>
<protein>
    <recommendedName>
        <fullName evidence="2">HTH lysR-type domain-containing protein</fullName>
    </recommendedName>
</protein>
<comment type="similarity">
    <text evidence="1">Belongs to the LysR transcriptional regulatory family.</text>
</comment>
<dbReference type="InterPro" id="IPR000847">
    <property type="entry name" value="LysR_HTH_N"/>
</dbReference>
<dbReference type="InterPro" id="IPR036390">
    <property type="entry name" value="WH_DNA-bd_sf"/>
</dbReference>
<dbReference type="PATRIC" id="fig|652.5.peg.156"/>
<name>A0A0S2SGB0_9GAMM</name>
<dbReference type="InterPro" id="IPR058163">
    <property type="entry name" value="LysR-type_TF_proteobact-type"/>
</dbReference>
<reference evidence="3 4" key="2">
    <citation type="journal article" date="2016" name="Genome Announc.">
        <title>Complete Genome Sequence of the Highly Virulent Aeromonas schubertii Strain WL1483, Isolated from Diseased Snakehead Fish (Channa argus) in China.</title>
        <authorList>
            <person name="Liu L."/>
            <person name="Li N."/>
            <person name="Zhang D."/>
            <person name="Fu X."/>
            <person name="Shi C."/>
            <person name="Lin Q."/>
            <person name="Hao G."/>
        </authorList>
    </citation>
    <scope>NUCLEOTIDE SEQUENCE [LARGE SCALE GENOMIC DNA]</scope>
    <source>
        <strain evidence="3 4">WL1483</strain>
    </source>
</reference>
<gene>
    <name evidence="3" type="ORF">WL1483_1287</name>
</gene>
<evidence type="ECO:0000259" key="2">
    <source>
        <dbReference type="PROSITE" id="PS50931"/>
    </source>
</evidence>
<dbReference type="PANTHER" id="PTHR30537:SF68">
    <property type="entry name" value="TRANSCRIPTIONAL REGULATOR-RELATED"/>
    <property type="match status" value="1"/>
</dbReference>
<dbReference type="SUPFAM" id="SSF46785">
    <property type="entry name" value="Winged helix' DNA-binding domain"/>
    <property type="match status" value="1"/>
</dbReference>
<dbReference type="PANTHER" id="PTHR30537">
    <property type="entry name" value="HTH-TYPE TRANSCRIPTIONAL REGULATOR"/>
    <property type="match status" value="1"/>
</dbReference>
<evidence type="ECO:0000256" key="1">
    <source>
        <dbReference type="ARBA" id="ARBA00009437"/>
    </source>
</evidence>
<dbReference type="GO" id="GO:0006351">
    <property type="term" value="P:DNA-templated transcription"/>
    <property type="evidence" value="ECO:0007669"/>
    <property type="project" value="TreeGrafter"/>
</dbReference>
<dbReference type="PROSITE" id="PS50931">
    <property type="entry name" value="HTH_LYSR"/>
    <property type="match status" value="1"/>
</dbReference>
<sequence length="49" mass="5380">MDLNAAQIFATIVDRGSFTAAAALGMTKATVSRRMADLERHLGVRLLYR</sequence>
<dbReference type="Gene3D" id="1.10.10.10">
    <property type="entry name" value="Winged helix-like DNA-binding domain superfamily/Winged helix DNA-binding domain"/>
    <property type="match status" value="1"/>
</dbReference>
<evidence type="ECO:0000313" key="4">
    <source>
        <dbReference type="Proteomes" id="UP000058114"/>
    </source>
</evidence>
<reference evidence="4" key="1">
    <citation type="submission" date="2015-10" db="EMBL/GenBank/DDBJ databases">
        <title>Complete Genome Sequence of Aeromonas schubertii strain WL1483.</title>
        <authorList>
            <person name="Liu L."/>
        </authorList>
    </citation>
    <scope>NUCLEOTIDE SEQUENCE [LARGE SCALE GENOMIC DNA]</scope>
    <source>
        <strain evidence="4">WL1483</strain>
    </source>
</reference>
<feature type="domain" description="HTH lysR-type" evidence="2">
    <location>
        <begin position="1"/>
        <end position="49"/>
    </location>
</feature>
<dbReference type="GO" id="GO:0003700">
    <property type="term" value="F:DNA-binding transcription factor activity"/>
    <property type="evidence" value="ECO:0007669"/>
    <property type="project" value="InterPro"/>
</dbReference>
<dbReference type="KEGG" id="asr:WL1483_1287"/>
<evidence type="ECO:0000313" key="3">
    <source>
        <dbReference type="EMBL" id="ALP40706.1"/>
    </source>
</evidence>
<dbReference type="Proteomes" id="UP000058114">
    <property type="component" value="Chromosome"/>
</dbReference>
<proteinExistence type="inferred from homology"/>
<organism evidence="3 4">
    <name type="scientific">Aeromonas schubertii</name>
    <dbReference type="NCBI Taxonomy" id="652"/>
    <lineage>
        <taxon>Bacteria</taxon>
        <taxon>Pseudomonadati</taxon>
        <taxon>Pseudomonadota</taxon>
        <taxon>Gammaproteobacteria</taxon>
        <taxon>Aeromonadales</taxon>
        <taxon>Aeromonadaceae</taxon>
        <taxon>Aeromonas</taxon>
    </lineage>
</organism>
<dbReference type="GO" id="GO:0043565">
    <property type="term" value="F:sequence-specific DNA binding"/>
    <property type="evidence" value="ECO:0007669"/>
    <property type="project" value="TreeGrafter"/>
</dbReference>
<dbReference type="Pfam" id="PF00126">
    <property type="entry name" value="HTH_1"/>
    <property type="match status" value="1"/>
</dbReference>